<evidence type="ECO:0000313" key="2">
    <source>
        <dbReference type="WBParaSite" id="jg20615"/>
    </source>
</evidence>
<dbReference type="WBParaSite" id="jg20615">
    <property type="protein sequence ID" value="jg20615"/>
    <property type="gene ID" value="jg20615"/>
</dbReference>
<dbReference type="AlphaFoldDB" id="A0A915DLG7"/>
<accession>A0A915DLG7</accession>
<organism evidence="1 2">
    <name type="scientific">Ditylenchus dipsaci</name>
    <dbReference type="NCBI Taxonomy" id="166011"/>
    <lineage>
        <taxon>Eukaryota</taxon>
        <taxon>Metazoa</taxon>
        <taxon>Ecdysozoa</taxon>
        <taxon>Nematoda</taxon>
        <taxon>Chromadorea</taxon>
        <taxon>Rhabditida</taxon>
        <taxon>Tylenchina</taxon>
        <taxon>Tylenchomorpha</taxon>
        <taxon>Sphaerularioidea</taxon>
        <taxon>Anguinidae</taxon>
        <taxon>Anguininae</taxon>
        <taxon>Ditylenchus</taxon>
    </lineage>
</organism>
<sequence length="155" mass="18119">MVRSSGIQRQFKWTYSAYQVDFNGRSDRLWLIHVYVTCVSFQLFYSVVLGNAGGPPVHISGLPVHIKWTSRFYKQLRWTSTAYQVDSRAAEVDHNGNLMDFQRSSSNQMYFDGRQGELRGWLKSTPVHIKWTLDTSREIQMDFNGRQLRLHGQLK</sequence>
<proteinExistence type="predicted"/>
<keyword evidence="1" id="KW-1185">Reference proteome</keyword>
<name>A0A915DLG7_9BILA</name>
<dbReference type="Proteomes" id="UP000887574">
    <property type="component" value="Unplaced"/>
</dbReference>
<reference evidence="2" key="1">
    <citation type="submission" date="2022-11" db="UniProtKB">
        <authorList>
            <consortium name="WormBaseParasite"/>
        </authorList>
    </citation>
    <scope>IDENTIFICATION</scope>
</reference>
<protein>
    <submittedName>
        <fullName evidence="2">Uncharacterized protein</fullName>
    </submittedName>
</protein>
<evidence type="ECO:0000313" key="1">
    <source>
        <dbReference type="Proteomes" id="UP000887574"/>
    </source>
</evidence>